<proteinExistence type="inferred from homology"/>
<sequence length="379" mass="42217">MTFEAKMDSKLEQMLSSGKREYSEGCDFHHGEGVESFNLGAMSEGKPADRFEDVYIQQVIKEDNSSTSPDSWATRSIQAHRQLTRSDTNKAPIVAMSKEMNTNKAPTVAMSKEMNTKLPLIKRFTPTEAKERRKMVAMLPISYFCHLDPSTPSMATSLLKLSVLFSLLSNFAPWSENPKSVAFFPPSCSSIECPSYDLIQAGNGYEIRRYNSTVWMSTSSIDDISIVEATRTGFLQLFNYIQGKNLYNETIEMTAPVLTQVSPSDGPFCKSSFVVSFYVPKENQANPPPAQGLHAQKWGPQYAAVRQFGGFVTDSNVGVQAATLHSSLAGSIWSAAIDKAQATDPTSIYTVAQYNSPFEFEDRVNEIWMMFDMEDDFAI</sequence>
<evidence type="ECO:0000313" key="3">
    <source>
        <dbReference type="Proteomes" id="UP000655225"/>
    </source>
</evidence>
<name>A0A834ZSN1_TETSI</name>
<gene>
    <name evidence="2" type="ORF">HHK36_003508</name>
</gene>
<keyword evidence="3" id="KW-1185">Reference proteome</keyword>
<dbReference type="SUPFAM" id="SSF55136">
    <property type="entry name" value="Probable bacterial effector-binding domain"/>
    <property type="match status" value="1"/>
</dbReference>
<dbReference type="AlphaFoldDB" id="A0A834ZSN1"/>
<comment type="similarity">
    <text evidence="1">Belongs to the HEBP family.</text>
</comment>
<dbReference type="PANTHER" id="PTHR11220">
    <property type="entry name" value="HEME-BINDING PROTEIN-RELATED"/>
    <property type="match status" value="1"/>
</dbReference>
<organism evidence="2 3">
    <name type="scientific">Tetracentron sinense</name>
    <name type="common">Spur-leaf</name>
    <dbReference type="NCBI Taxonomy" id="13715"/>
    <lineage>
        <taxon>Eukaryota</taxon>
        <taxon>Viridiplantae</taxon>
        <taxon>Streptophyta</taxon>
        <taxon>Embryophyta</taxon>
        <taxon>Tracheophyta</taxon>
        <taxon>Spermatophyta</taxon>
        <taxon>Magnoliopsida</taxon>
        <taxon>Trochodendrales</taxon>
        <taxon>Trochodendraceae</taxon>
        <taxon>Tetracentron</taxon>
    </lineage>
</organism>
<dbReference type="PANTHER" id="PTHR11220:SF25">
    <property type="entry name" value="F3F9.4"/>
    <property type="match status" value="1"/>
</dbReference>
<reference evidence="2 3" key="1">
    <citation type="submission" date="2020-04" db="EMBL/GenBank/DDBJ databases">
        <title>Plant Genome Project.</title>
        <authorList>
            <person name="Zhang R.-G."/>
        </authorList>
    </citation>
    <scope>NUCLEOTIDE SEQUENCE [LARGE SCALE GENOMIC DNA]</scope>
    <source>
        <strain evidence="2">YNK0</strain>
        <tissue evidence="2">Leaf</tissue>
    </source>
</reference>
<comment type="caution">
    <text evidence="2">The sequence shown here is derived from an EMBL/GenBank/DDBJ whole genome shotgun (WGS) entry which is preliminary data.</text>
</comment>
<evidence type="ECO:0008006" key="4">
    <source>
        <dbReference type="Google" id="ProtNLM"/>
    </source>
</evidence>
<dbReference type="Pfam" id="PF04832">
    <property type="entry name" value="SOUL"/>
    <property type="match status" value="1"/>
</dbReference>
<protein>
    <recommendedName>
        <fullName evidence="4">SOUL heme-binding protein</fullName>
    </recommendedName>
</protein>
<dbReference type="OrthoDB" id="6424451at2759"/>
<dbReference type="Proteomes" id="UP000655225">
    <property type="component" value="Unassembled WGS sequence"/>
</dbReference>
<dbReference type="FunFam" id="3.20.80.10:FF:000002">
    <property type="entry name" value="Heme-binding protein 2"/>
    <property type="match status" value="1"/>
</dbReference>
<evidence type="ECO:0000256" key="1">
    <source>
        <dbReference type="ARBA" id="ARBA00009817"/>
    </source>
</evidence>
<dbReference type="EMBL" id="JABCRI010000002">
    <property type="protein sequence ID" value="KAF8410970.1"/>
    <property type="molecule type" value="Genomic_DNA"/>
</dbReference>
<dbReference type="InterPro" id="IPR006917">
    <property type="entry name" value="SOUL_heme-bd"/>
</dbReference>
<dbReference type="Gene3D" id="3.20.80.10">
    <property type="entry name" value="Regulatory factor, effector binding domain"/>
    <property type="match status" value="1"/>
</dbReference>
<evidence type="ECO:0000313" key="2">
    <source>
        <dbReference type="EMBL" id="KAF8410970.1"/>
    </source>
</evidence>
<dbReference type="InterPro" id="IPR011256">
    <property type="entry name" value="Reg_factor_effector_dom_sf"/>
</dbReference>
<accession>A0A834ZSN1</accession>